<evidence type="ECO:0000256" key="9">
    <source>
        <dbReference type="ARBA" id="ARBA00031996"/>
    </source>
</evidence>
<organism evidence="16 17">
    <name type="scientific">Massilia forsythiae</name>
    <dbReference type="NCBI Taxonomy" id="2728020"/>
    <lineage>
        <taxon>Bacteria</taxon>
        <taxon>Pseudomonadati</taxon>
        <taxon>Pseudomonadota</taxon>
        <taxon>Betaproteobacteria</taxon>
        <taxon>Burkholderiales</taxon>
        <taxon>Oxalobacteraceae</taxon>
        <taxon>Telluria group</taxon>
        <taxon>Massilia</taxon>
    </lineage>
</organism>
<feature type="domain" description="4'-phosphopantetheinyl transferase" evidence="14">
    <location>
        <begin position="117"/>
        <end position="203"/>
    </location>
</feature>
<dbReference type="Gene3D" id="3.90.470.20">
    <property type="entry name" value="4'-phosphopantetheinyl transferase domain"/>
    <property type="match status" value="1"/>
</dbReference>
<evidence type="ECO:0000256" key="12">
    <source>
        <dbReference type="PIRSR" id="PIRSR603542-1"/>
    </source>
</evidence>
<evidence type="ECO:0000259" key="15">
    <source>
        <dbReference type="Pfam" id="PF17837"/>
    </source>
</evidence>
<dbReference type="SUPFAM" id="SSF56214">
    <property type="entry name" value="4'-phosphopantetheinyl transferase"/>
    <property type="match status" value="1"/>
</dbReference>
<evidence type="ECO:0000256" key="7">
    <source>
        <dbReference type="ARBA" id="ARBA00023191"/>
    </source>
</evidence>
<feature type="binding site" evidence="12">
    <location>
        <position position="168"/>
    </location>
    <ligand>
        <name>CoA</name>
        <dbReference type="ChEBI" id="CHEBI:57287"/>
    </ligand>
</feature>
<protein>
    <recommendedName>
        <fullName evidence="5">Enterobactin synthase component D</fullName>
    </recommendedName>
    <alternativeName>
        <fullName evidence="8">4'-phosphopantetheinyl transferase EntD</fullName>
    </alternativeName>
    <alternativeName>
        <fullName evidence="9">Enterochelin synthase D</fullName>
    </alternativeName>
</protein>
<dbReference type="GO" id="GO:0009239">
    <property type="term" value="P:enterobactin biosynthetic process"/>
    <property type="evidence" value="ECO:0007669"/>
    <property type="project" value="UniProtKB-UniPathway"/>
</dbReference>
<feature type="binding site" evidence="12">
    <location>
        <begin position="99"/>
        <end position="100"/>
    </location>
    <ligand>
        <name>CoA</name>
        <dbReference type="ChEBI" id="CHEBI:57287"/>
    </ligand>
</feature>
<keyword evidence="13" id="KW-0479">Metal-binding</keyword>
<evidence type="ECO:0000256" key="10">
    <source>
        <dbReference type="ARBA" id="ARBA00049176"/>
    </source>
</evidence>
<accession>A0A7Z2VYF2</accession>
<evidence type="ECO:0000256" key="4">
    <source>
        <dbReference type="ARBA" id="ARBA00011503"/>
    </source>
</evidence>
<dbReference type="KEGG" id="mfy:HH212_17100"/>
<feature type="binding site" evidence="13">
    <location>
        <position position="121"/>
    </location>
    <ligand>
        <name>Mg(2+)</name>
        <dbReference type="ChEBI" id="CHEBI:18420"/>
    </ligand>
</feature>
<evidence type="ECO:0000256" key="5">
    <source>
        <dbReference type="ARBA" id="ARBA00019087"/>
    </source>
</evidence>
<dbReference type="RefSeq" id="WP_170203561.1">
    <property type="nucleotide sequence ID" value="NZ_CP051685.1"/>
</dbReference>
<comment type="catalytic activity">
    <reaction evidence="10">
        <text>apo-[aryl-carrier protein] + CoA = holo-[aryl-carrier protein] + adenosine 3',5'-bisphosphate + H(+)</text>
        <dbReference type="Rhea" id="RHEA:48404"/>
        <dbReference type="Rhea" id="RHEA-COMP:15903"/>
        <dbReference type="Rhea" id="RHEA-COMP:17557"/>
        <dbReference type="ChEBI" id="CHEBI:15378"/>
        <dbReference type="ChEBI" id="CHEBI:29999"/>
        <dbReference type="ChEBI" id="CHEBI:57287"/>
        <dbReference type="ChEBI" id="CHEBI:58343"/>
        <dbReference type="ChEBI" id="CHEBI:64479"/>
    </reaction>
</comment>
<evidence type="ECO:0000256" key="3">
    <source>
        <dbReference type="ARBA" id="ARBA00008342"/>
    </source>
</evidence>
<keyword evidence="6 16" id="KW-0808">Transferase</keyword>
<proteinExistence type="inferred from homology"/>
<dbReference type="Pfam" id="PF01648">
    <property type="entry name" value="ACPS"/>
    <property type="match status" value="1"/>
</dbReference>
<dbReference type="PANTHER" id="PTHR38096">
    <property type="entry name" value="ENTEROBACTIN SYNTHASE COMPONENT D"/>
    <property type="match status" value="1"/>
</dbReference>
<comment type="subunit">
    <text evidence="4">EntB, EntD, EntE, and EntF form a multienzyme complex called enterobactin synthase.</text>
</comment>
<dbReference type="GO" id="GO:0000287">
    <property type="term" value="F:magnesium ion binding"/>
    <property type="evidence" value="ECO:0007669"/>
    <property type="project" value="InterPro"/>
</dbReference>
<evidence type="ECO:0000313" key="16">
    <source>
        <dbReference type="EMBL" id="QJE01534.1"/>
    </source>
</evidence>
<sequence>MSLSVFMQASARPLPGATGLAYVTGRYCAQAFTPALFARGTIDFPPSIRASVPSRQAEFLAGRLCARMALAPYGLQDCAVASGSHREPLWPSGMTGSITHNASHAAAVACPVDRLGGIGIDLETVANPDALAAVAALAVSPHEHDYLLGLAGGGSADRLLTLAFSAKESFFKAAFGRVGAYFDFDAAEVLAIDQAGCTIALRCTGTLGPGLEAGSVHLAHYALPDQATVFTALALPA</sequence>
<keyword evidence="17" id="KW-1185">Reference proteome</keyword>
<comment type="similarity">
    <text evidence="3">Belongs to the P-Pant transferase superfamily. EntD family.</text>
</comment>
<comment type="cofactor">
    <cofactor evidence="13">
        <name>Mg(2+)</name>
        <dbReference type="ChEBI" id="CHEBI:18420"/>
    </cofactor>
</comment>
<dbReference type="InterPro" id="IPR041354">
    <property type="entry name" value="4PPT_N"/>
</dbReference>
<dbReference type="Proteomes" id="UP000502415">
    <property type="component" value="Chromosome"/>
</dbReference>
<dbReference type="PRINTS" id="PR01399">
    <property type="entry name" value="ENTSNTHTASED"/>
</dbReference>
<comment type="function">
    <text evidence="1">Involved in the biosynthesis of the siderophore enterobactin (enterochelin), which is a macrocyclic trimeric lactone of N-(2,3-dihydroxybenzoyl)-serine. The serine trilactone serves as a scaffolding for the three catechol functionalities that provide hexadentate coordination for the tightly ligated iron(2+) atoms. Plays an essential role in the assembly of the enterobactin by catalyzing the transfer of the 4'-phosphopantetheine (Ppant) moiety from coenzyme A to the apo-domains of both EntB (ArCP domain) and EntF (PCP domain) to yield their holo-forms which make them competent for the activation of 2,3-dihydroxybenzoate (DHB) and L-serine, respectively.</text>
</comment>
<gene>
    <name evidence="16" type="ORF">HH212_17100</name>
</gene>
<feature type="binding site" evidence="12">
    <location>
        <position position="172"/>
    </location>
    <ligand>
        <name>CoA</name>
        <dbReference type="ChEBI" id="CHEBI:57287"/>
    </ligand>
</feature>
<comment type="catalytic activity">
    <reaction evidence="11">
        <text>apo-[peptidyl-carrier protein] + CoA = holo-[peptidyl-carrier protein] + adenosine 3',5'-bisphosphate + H(+)</text>
        <dbReference type="Rhea" id="RHEA:46228"/>
        <dbReference type="Rhea" id="RHEA-COMP:11479"/>
        <dbReference type="Rhea" id="RHEA-COMP:11480"/>
        <dbReference type="ChEBI" id="CHEBI:15378"/>
        <dbReference type="ChEBI" id="CHEBI:29999"/>
        <dbReference type="ChEBI" id="CHEBI:57287"/>
        <dbReference type="ChEBI" id="CHEBI:58343"/>
        <dbReference type="ChEBI" id="CHEBI:64479"/>
    </reaction>
</comment>
<dbReference type="InterPro" id="IPR003542">
    <property type="entry name" value="Enbac_synth_compD-like"/>
</dbReference>
<evidence type="ECO:0000313" key="17">
    <source>
        <dbReference type="Proteomes" id="UP000502415"/>
    </source>
</evidence>
<name>A0A7Z2VYF2_9BURK</name>
<evidence type="ECO:0000256" key="2">
    <source>
        <dbReference type="ARBA" id="ARBA00004993"/>
    </source>
</evidence>
<evidence type="ECO:0000256" key="6">
    <source>
        <dbReference type="ARBA" id="ARBA00022679"/>
    </source>
</evidence>
<feature type="binding site" evidence="12">
    <location>
        <position position="55"/>
    </location>
    <ligand>
        <name>CoA</name>
        <dbReference type="ChEBI" id="CHEBI:57287"/>
    </ligand>
</feature>
<feature type="domain" description="4'-phosphopantetheinyl transferase N-terminal" evidence="15">
    <location>
        <begin position="48"/>
        <end position="109"/>
    </location>
</feature>
<dbReference type="GO" id="GO:0005886">
    <property type="term" value="C:plasma membrane"/>
    <property type="evidence" value="ECO:0007669"/>
    <property type="project" value="TreeGrafter"/>
</dbReference>
<dbReference type="InterPro" id="IPR037143">
    <property type="entry name" value="4-PPantetheinyl_Trfase_dom_sf"/>
</dbReference>
<reference evidence="16 17" key="1">
    <citation type="submission" date="2020-04" db="EMBL/GenBank/DDBJ databases">
        <title>Genome sequencing of novel species.</title>
        <authorList>
            <person name="Heo J."/>
            <person name="Kim S.-J."/>
            <person name="Kim J.-S."/>
            <person name="Hong S.-B."/>
            <person name="Kwon S.-W."/>
        </authorList>
    </citation>
    <scope>NUCLEOTIDE SEQUENCE [LARGE SCALE GENOMIC DNA]</scope>
    <source>
        <strain evidence="16 17">GN2-R2</strain>
    </source>
</reference>
<dbReference type="Pfam" id="PF17837">
    <property type="entry name" value="4PPT_N"/>
    <property type="match status" value="1"/>
</dbReference>
<dbReference type="GO" id="GO:0008897">
    <property type="term" value="F:holo-[acyl-carrier-protein] synthase activity"/>
    <property type="evidence" value="ECO:0007669"/>
    <property type="project" value="InterPro"/>
</dbReference>
<dbReference type="AlphaFoldDB" id="A0A7Z2VYF2"/>
<feature type="binding site" evidence="13">
    <location>
        <position position="123"/>
    </location>
    <ligand>
        <name>Mg(2+)</name>
        <dbReference type="ChEBI" id="CHEBI:18420"/>
    </ligand>
</feature>
<keyword evidence="7" id="KW-0259">Enterobactin biosynthesis</keyword>
<evidence type="ECO:0000256" key="11">
    <source>
        <dbReference type="ARBA" id="ARBA00049191"/>
    </source>
</evidence>
<evidence type="ECO:0000256" key="8">
    <source>
        <dbReference type="ARBA" id="ARBA00029894"/>
    </source>
</evidence>
<evidence type="ECO:0000256" key="1">
    <source>
        <dbReference type="ARBA" id="ARBA00003937"/>
    </source>
</evidence>
<dbReference type="InterPro" id="IPR008278">
    <property type="entry name" value="4-PPantetheinyl_Trfase_dom"/>
</dbReference>
<dbReference type="GO" id="GO:0009366">
    <property type="term" value="C:enterobactin synthetase complex"/>
    <property type="evidence" value="ECO:0007669"/>
    <property type="project" value="InterPro"/>
</dbReference>
<dbReference type="EMBL" id="CP051685">
    <property type="protein sequence ID" value="QJE01534.1"/>
    <property type="molecule type" value="Genomic_DNA"/>
</dbReference>
<comment type="pathway">
    <text evidence="2">Siderophore biosynthesis; enterobactin biosynthesis.</text>
</comment>
<evidence type="ECO:0000256" key="13">
    <source>
        <dbReference type="PIRSR" id="PIRSR603542-2"/>
    </source>
</evidence>
<evidence type="ECO:0000259" key="14">
    <source>
        <dbReference type="Pfam" id="PF01648"/>
    </source>
</evidence>
<keyword evidence="13" id="KW-0460">Magnesium</keyword>
<feature type="binding site" evidence="12">
    <location>
        <position position="121"/>
    </location>
    <ligand>
        <name>CoA</name>
        <dbReference type="ChEBI" id="CHEBI:57287"/>
    </ligand>
</feature>
<feature type="binding site" evidence="12">
    <location>
        <position position="63"/>
    </location>
    <ligand>
        <name>CoA</name>
        <dbReference type="ChEBI" id="CHEBI:57287"/>
    </ligand>
</feature>
<dbReference type="PANTHER" id="PTHR38096:SF1">
    <property type="entry name" value="ENTEROBACTIN SYNTHASE COMPONENT D"/>
    <property type="match status" value="1"/>
</dbReference>
<dbReference type="UniPathway" id="UPA00017"/>